<dbReference type="Pfam" id="PF00149">
    <property type="entry name" value="Metallophos"/>
    <property type="match status" value="1"/>
</dbReference>
<dbReference type="InterPro" id="IPR029052">
    <property type="entry name" value="Metallo-depent_PP-like"/>
</dbReference>
<name>A0ABT6FGT4_9BACT</name>
<dbReference type="Gene3D" id="3.60.21.10">
    <property type="match status" value="1"/>
</dbReference>
<accession>A0ABT6FGT4</accession>
<evidence type="ECO:0000259" key="5">
    <source>
        <dbReference type="Pfam" id="PF00149"/>
    </source>
</evidence>
<protein>
    <submittedName>
        <fullName evidence="6">Metallophosphoesterase</fullName>
    </submittedName>
</protein>
<gene>
    <name evidence="6" type="ORF">PZE19_22735</name>
</gene>
<evidence type="ECO:0000313" key="6">
    <source>
        <dbReference type="EMBL" id="MDG3006598.1"/>
    </source>
</evidence>
<sequence>MPGFRLVHLSDVHVWKYEFNPLRLMNKRAVGMAALLLGRARRFRMERLRQVVERVESLAPDHVLITGDLTTTALAEEFALAFEALRPLLRSPERATVVPGNHDRYTRGSARGRRFERSFGPFLGGETFPWLRFVADRTAVLALDPSRPHLSARGRLPAAQLAAARELWEANRADVDRLVVACHYPIAAPPGLEEELAWKRLENADELTAWLATIGPHLYCCGHVHHAWAFTPPALPDEVCLNAGAPLLLDRRGDDPPGFLEIVLDGGDVAVTHHGWTGARWIERPMARRPGFFARRSPETSIAAPG</sequence>
<dbReference type="RefSeq" id="WP_277862894.1">
    <property type="nucleotide sequence ID" value="NZ_JARRAG010000002.1"/>
</dbReference>
<evidence type="ECO:0000256" key="2">
    <source>
        <dbReference type="ARBA" id="ARBA00022801"/>
    </source>
</evidence>
<keyword evidence="1" id="KW-0479">Metal-binding</keyword>
<dbReference type="PANTHER" id="PTHR42988:SF2">
    <property type="entry name" value="CYCLIC NUCLEOTIDE PHOSPHODIESTERASE CBUA0032-RELATED"/>
    <property type="match status" value="1"/>
</dbReference>
<organism evidence="6 7">
    <name type="scientific">Paludisphaera mucosa</name>
    <dbReference type="NCBI Taxonomy" id="3030827"/>
    <lineage>
        <taxon>Bacteria</taxon>
        <taxon>Pseudomonadati</taxon>
        <taxon>Planctomycetota</taxon>
        <taxon>Planctomycetia</taxon>
        <taxon>Isosphaerales</taxon>
        <taxon>Isosphaeraceae</taxon>
        <taxon>Paludisphaera</taxon>
    </lineage>
</organism>
<dbReference type="PANTHER" id="PTHR42988">
    <property type="entry name" value="PHOSPHOHYDROLASE"/>
    <property type="match status" value="1"/>
</dbReference>
<dbReference type="SUPFAM" id="SSF56300">
    <property type="entry name" value="Metallo-dependent phosphatases"/>
    <property type="match status" value="1"/>
</dbReference>
<comment type="caution">
    <text evidence="6">The sequence shown here is derived from an EMBL/GenBank/DDBJ whole genome shotgun (WGS) entry which is preliminary data.</text>
</comment>
<dbReference type="InterPro" id="IPR004843">
    <property type="entry name" value="Calcineurin-like_PHP"/>
</dbReference>
<evidence type="ECO:0000256" key="4">
    <source>
        <dbReference type="ARBA" id="ARBA00025742"/>
    </source>
</evidence>
<evidence type="ECO:0000256" key="1">
    <source>
        <dbReference type="ARBA" id="ARBA00022723"/>
    </source>
</evidence>
<dbReference type="InterPro" id="IPR050884">
    <property type="entry name" value="CNP_phosphodiesterase-III"/>
</dbReference>
<evidence type="ECO:0000256" key="3">
    <source>
        <dbReference type="ARBA" id="ARBA00023004"/>
    </source>
</evidence>
<reference evidence="6 7" key="1">
    <citation type="submission" date="2023-03" db="EMBL/GenBank/DDBJ databases">
        <title>Paludisphaera mucosa sp. nov. a novel planctomycete from northern fen.</title>
        <authorList>
            <person name="Ivanova A."/>
        </authorList>
    </citation>
    <scope>NUCLEOTIDE SEQUENCE [LARGE SCALE GENOMIC DNA]</scope>
    <source>
        <strain evidence="6 7">Pla2</strain>
    </source>
</reference>
<comment type="similarity">
    <text evidence="4">Belongs to the cyclic nucleotide phosphodiesterase class-III family.</text>
</comment>
<keyword evidence="2" id="KW-0378">Hydrolase</keyword>
<evidence type="ECO:0000313" key="7">
    <source>
        <dbReference type="Proteomes" id="UP001216907"/>
    </source>
</evidence>
<keyword evidence="7" id="KW-1185">Reference proteome</keyword>
<feature type="domain" description="Calcineurin-like phosphoesterase" evidence="5">
    <location>
        <begin position="4"/>
        <end position="226"/>
    </location>
</feature>
<proteinExistence type="inferred from homology"/>
<keyword evidence="3" id="KW-0408">Iron</keyword>
<dbReference type="EMBL" id="JARRAG010000002">
    <property type="protein sequence ID" value="MDG3006598.1"/>
    <property type="molecule type" value="Genomic_DNA"/>
</dbReference>
<dbReference type="Proteomes" id="UP001216907">
    <property type="component" value="Unassembled WGS sequence"/>
</dbReference>